<feature type="binding site" evidence="2">
    <location>
        <position position="781"/>
    </location>
    <ligand>
        <name>Mg(2+)</name>
        <dbReference type="ChEBI" id="CHEBI:18420"/>
        <label>1</label>
        <note>catalytic</note>
    </ligand>
</feature>
<feature type="region of interest" description="Disordered" evidence="3">
    <location>
        <begin position="294"/>
        <end position="314"/>
    </location>
</feature>
<evidence type="ECO:0000313" key="5">
    <source>
        <dbReference type="Proteomes" id="UP000318447"/>
    </source>
</evidence>
<dbReference type="VEuPathDB" id="TriTrypDB:LdCL_150014900"/>
<dbReference type="SUPFAM" id="SSF56655">
    <property type="entry name" value="Carbohydrate phosphatase"/>
    <property type="match status" value="1"/>
</dbReference>
<dbReference type="PROSITE" id="PS50096">
    <property type="entry name" value="IQ"/>
    <property type="match status" value="3"/>
</dbReference>
<dbReference type="EMBL" id="RHLC01000030">
    <property type="protein sequence ID" value="TPP51771.1"/>
    <property type="molecule type" value="Genomic_DNA"/>
</dbReference>
<keyword evidence="2" id="KW-0479">Metal-binding</keyword>
<dbReference type="FunFam" id="3.40.190.80:FF:000034">
    <property type="entry name" value="Inositol-1-monophosphatase"/>
    <property type="match status" value="1"/>
</dbReference>
<protein>
    <submittedName>
        <fullName evidence="4">Inositol monophosphatase family protein</fullName>
    </submittedName>
</protein>
<dbReference type="CDD" id="cd01639">
    <property type="entry name" value="IMPase"/>
    <property type="match status" value="1"/>
</dbReference>
<dbReference type="PANTHER" id="PTHR20854:SF22">
    <property type="entry name" value="INOSITOL-1-MONOPHOSPHATASE"/>
    <property type="match status" value="1"/>
</dbReference>
<comment type="similarity">
    <text evidence="1">Belongs to the inositol monophosphatase superfamily.</text>
</comment>
<dbReference type="Pfam" id="PF00459">
    <property type="entry name" value="Inositol_P"/>
    <property type="match status" value="1"/>
</dbReference>
<proteinExistence type="inferred from homology"/>
<gene>
    <name evidence="4" type="ORF">CGC21_4350</name>
</gene>
<dbReference type="Gene3D" id="3.40.190.80">
    <property type="match status" value="1"/>
</dbReference>
<dbReference type="GO" id="GO:0008934">
    <property type="term" value="F:inositol monophosphate 1-phosphatase activity"/>
    <property type="evidence" value="ECO:0007669"/>
    <property type="project" value="InterPro"/>
</dbReference>
<dbReference type="GO" id="GO:0006020">
    <property type="term" value="P:inositol metabolic process"/>
    <property type="evidence" value="ECO:0007669"/>
    <property type="project" value="TreeGrafter"/>
</dbReference>
<evidence type="ECO:0000313" key="4">
    <source>
        <dbReference type="EMBL" id="TPP51771.1"/>
    </source>
</evidence>
<sequence length="970" mass="107901">MSNFSPVKCEMDGLSPAAGTDGNPLAQPFWQSSRSSLPTFDVHGRGTARGRLQNPAHIDSIHRSEGSRVGQDTCRYMQAAAASSQKAVHQLLSRLQTYRSFKPFLSPPAPYRDNFFTHDRGFSSFSGPSHGRLSTATVSRDQLWQMVDGILDTSVAQLLQHNAEGHFIMTLQSALGLEAPISTAKSGTVIESRKAATPAINGGATELASEERTPAGGPRQPLPPALQKTAVMSSFAPASALANRWSLDHPSATTAAVEEQHHAWATFDQQRQRTSRCFYLQAMQEQLDVLQAEQARDAADTTHSPPNRGDDSHRYLLDVHSSSDSEDAVTKAEEEKQQALWRTFQDGPVLTVGASESPRETALGVPGIVSDYLESTDLQDWLHCSWAHRTHRHESAALRIQCAYRVYRARCKVREMRYERRQAFLASLSAERKARQVWDLALQVQKDTTTTTTSGTDSTLRALQFFINKVNAVVAKHRARKQYQQKQDAEIRRYAATRIQAVYRGHRTRVFVTELRHPEIVALRKQLQQENCAKLIQTCWRRYAAQRHWRLARHAACVLQSMYRCHAARRMLAERRYQRNLEASAELTKFAVQRIERWYGSVLAARNAIGRAHVAELLVLQRVCRGYQGRHGVQEEKRLSRLRSAVRTIEQRRWRVMEAREAIERRAALSTANAAKRIASMRDDAATALTEDELDDALGLAIRAANTAAFIINSAIDDRTNNIEAQIRNNPNDLVTQYEKQCKEEVLNILRVGTPSYAILSDDVHSEAVLDDGPTWIVGPIDGTVSFEHGLFDFCVSIALALRKEPILGVVCAPRLQEVFTAVKNRGAFSNGQRIHVSLVDSLKQSVVLLHESCTRSDAAVRSVTAMQAELAKHPVQGLRCNGSAALDMCLVAAGRAELFWEAGVNPWNVAAGVIIVREAGGVVHDVESTDAFDFTRRGVCCGCSLDVTKHGVELSLKHNYRSSVLNTSS</sequence>
<comment type="caution">
    <text evidence="4">The sequence shown here is derived from an EMBL/GenBank/DDBJ whole genome shotgun (WGS) entry which is preliminary data.</text>
</comment>
<dbReference type="Gene3D" id="3.30.540.10">
    <property type="entry name" value="Fructose-1,6-Bisphosphatase, subunit A, domain 1"/>
    <property type="match status" value="1"/>
</dbReference>
<dbReference type="InterPro" id="IPR000048">
    <property type="entry name" value="IQ_motif_EF-hand-BS"/>
</dbReference>
<dbReference type="GO" id="GO:0046872">
    <property type="term" value="F:metal ion binding"/>
    <property type="evidence" value="ECO:0007669"/>
    <property type="project" value="UniProtKB-KW"/>
</dbReference>
<dbReference type="PRINTS" id="PR00377">
    <property type="entry name" value="IMPHPHTASES"/>
</dbReference>
<dbReference type="AlphaFoldDB" id="A0A504XSM9"/>
<dbReference type="VEuPathDB" id="TriTrypDB:LDHU3_17.2040"/>
<dbReference type="InterPro" id="IPR000760">
    <property type="entry name" value="Inositol_monophosphatase-like"/>
</dbReference>
<dbReference type="Proteomes" id="UP000318447">
    <property type="component" value="Unassembled WGS sequence"/>
</dbReference>
<dbReference type="CDD" id="cd23767">
    <property type="entry name" value="IQCD"/>
    <property type="match status" value="1"/>
</dbReference>
<dbReference type="PANTHER" id="PTHR20854">
    <property type="entry name" value="INOSITOL MONOPHOSPHATASE"/>
    <property type="match status" value="1"/>
</dbReference>
<evidence type="ECO:0000256" key="3">
    <source>
        <dbReference type="SAM" id="MobiDB-lite"/>
    </source>
</evidence>
<reference evidence="5" key="1">
    <citation type="submission" date="2019-02" db="EMBL/GenBank/DDBJ databases">
        <title>FDA dAtabase for Regulatory Grade micrObial Sequences (FDA-ARGOS): Supporting development and validation of Infectious Disease Dx tests.</title>
        <authorList>
            <person name="Duncan R."/>
            <person name="Fisher C."/>
            <person name="Tallon L."/>
            <person name="Sadzewicz L."/>
            <person name="Sengamalay N."/>
            <person name="Ott S."/>
            <person name="Godinez A."/>
            <person name="Nagaraj S."/>
            <person name="Vavikolanu K."/>
            <person name="Nadendla S."/>
            <person name="Aluvathingal J."/>
            <person name="Sichtig H."/>
        </authorList>
    </citation>
    <scope>NUCLEOTIDE SEQUENCE [LARGE SCALE GENOMIC DNA]</scope>
    <source>
        <strain evidence="5">FDAARGOS_361</strain>
    </source>
</reference>
<dbReference type="FunFam" id="3.30.540.10:FF:000033">
    <property type="entry name" value="Inositol-1-monophosphatase"/>
    <property type="match status" value="1"/>
</dbReference>
<evidence type="ECO:0000256" key="2">
    <source>
        <dbReference type="PIRSR" id="PIRSR600760-2"/>
    </source>
</evidence>
<comment type="cofactor">
    <cofactor evidence="2">
        <name>Mg(2+)</name>
        <dbReference type="ChEBI" id="CHEBI:18420"/>
    </cofactor>
</comment>
<accession>A0A504XSM9</accession>
<organism evidence="4 5">
    <name type="scientific">Leishmania donovani</name>
    <dbReference type="NCBI Taxonomy" id="5661"/>
    <lineage>
        <taxon>Eukaryota</taxon>
        <taxon>Discoba</taxon>
        <taxon>Euglenozoa</taxon>
        <taxon>Kinetoplastea</taxon>
        <taxon>Metakinetoplastina</taxon>
        <taxon>Trypanosomatida</taxon>
        <taxon>Trypanosomatidae</taxon>
        <taxon>Leishmaniinae</taxon>
        <taxon>Leishmania</taxon>
    </lineage>
</organism>
<dbReference type="SMART" id="SM00015">
    <property type="entry name" value="IQ"/>
    <property type="match status" value="5"/>
</dbReference>
<dbReference type="Gene3D" id="1.20.5.190">
    <property type="match status" value="2"/>
</dbReference>
<feature type="binding site" evidence="2">
    <location>
        <position position="782"/>
    </location>
    <ligand>
        <name>Mg(2+)</name>
        <dbReference type="ChEBI" id="CHEBI:18420"/>
        <label>1</label>
        <note>catalytic</note>
    </ligand>
</feature>
<dbReference type="VEuPathDB" id="TriTrypDB:LDHU3_15.1220"/>
<evidence type="ECO:0000256" key="1">
    <source>
        <dbReference type="ARBA" id="ARBA00009759"/>
    </source>
</evidence>
<keyword evidence="2" id="KW-0460">Magnesium</keyword>
<dbReference type="VEuPathDB" id="TriTrypDB:LdBPK_171510.1"/>
<dbReference type="InterPro" id="IPR033942">
    <property type="entry name" value="IMPase"/>
</dbReference>
<name>A0A504XSM9_LEIDO</name>
<dbReference type="GO" id="GO:0007165">
    <property type="term" value="P:signal transduction"/>
    <property type="evidence" value="ECO:0007669"/>
    <property type="project" value="TreeGrafter"/>
</dbReference>
<dbReference type="VEuPathDB" id="TriTrypDB:LdCL_170021300"/>